<accession>A0A4R2I535</accession>
<evidence type="ECO:0000313" key="2">
    <source>
        <dbReference type="Proteomes" id="UP000295573"/>
    </source>
</evidence>
<name>A0A4R2I535_9ACTN</name>
<evidence type="ECO:0000313" key="1">
    <source>
        <dbReference type="EMBL" id="TCO37615.1"/>
    </source>
</evidence>
<sequence>MTNRPRPSFLDAYLVAENSMGAPMIGVVRKDRNVWRILRFGVGADRQPREAFATREEAGAYLLETEQRPN</sequence>
<reference evidence="1 2" key="1">
    <citation type="journal article" date="2015" name="Stand. Genomic Sci.">
        <title>Genomic Encyclopedia of Bacterial and Archaeal Type Strains, Phase III: the genomes of soil and plant-associated and newly described type strains.</title>
        <authorList>
            <person name="Whitman W.B."/>
            <person name="Woyke T."/>
            <person name="Klenk H.P."/>
            <person name="Zhou Y."/>
            <person name="Lilburn T.G."/>
            <person name="Beck B.J."/>
            <person name="De Vos P."/>
            <person name="Vandamme P."/>
            <person name="Eisen J.A."/>
            <person name="Garrity G."/>
            <person name="Hugenholtz P."/>
            <person name="Kyrpides N.C."/>
        </authorList>
    </citation>
    <scope>NUCLEOTIDE SEQUENCE [LARGE SCALE GENOMIC DNA]</scope>
    <source>
        <strain evidence="1 2">VKM Ac-2541</strain>
    </source>
</reference>
<keyword evidence="2" id="KW-1185">Reference proteome</keyword>
<organism evidence="1 2">
    <name type="scientific">Kribbella antiqua</name>
    <dbReference type="NCBI Taxonomy" id="2512217"/>
    <lineage>
        <taxon>Bacteria</taxon>
        <taxon>Bacillati</taxon>
        <taxon>Actinomycetota</taxon>
        <taxon>Actinomycetes</taxon>
        <taxon>Propionibacteriales</taxon>
        <taxon>Kribbellaceae</taxon>
        <taxon>Kribbella</taxon>
    </lineage>
</organism>
<comment type="caution">
    <text evidence="1">The sequence shown here is derived from an EMBL/GenBank/DDBJ whole genome shotgun (WGS) entry which is preliminary data.</text>
</comment>
<dbReference type="AlphaFoldDB" id="A0A4R2I535"/>
<dbReference type="EMBL" id="SLWR01000023">
    <property type="protein sequence ID" value="TCO37615.1"/>
    <property type="molecule type" value="Genomic_DNA"/>
</dbReference>
<gene>
    <name evidence="1" type="ORF">EV646_1232</name>
</gene>
<dbReference type="Proteomes" id="UP000295573">
    <property type="component" value="Unassembled WGS sequence"/>
</dbReference>
<protein>
    <submittedName>
        <fullName evidence="1">Uncharacterized protein</fullName>
    </submittedName>
</protein>
<proteinExistence type="predicted"/>